<dbReference type="GO" id="GO:0005524">
    <property type="term" value="F:ATP binding"/>
    <property type="evidence" value="ECO:0007669"/>
    <property type="project" value="UniProtKB-KW"/>
</dbReference>
<dbReference type="PANTHER" id="PTHR43334:SF1">
    <property type="entry name" value="3-HYDROXYPROPIONATE--COA LIGASE [ADP-FORMING]"/>
    <property type="match status" value="1"/>
</dbReference>
<keyword evidence="6" id="KW-0808">Transferase</keyword>
<dbReference type="InterPro" id="IPR051538">
    <property type="entry name" value="Acyl-CoA_Synth/Transferase"/>
</dbReference>
<dbReference type="SUPFAM" id="SSF51735">
    <property type="entry name" value="NAD(P)-binding Rossmann-fold domains"/>
    <property type="match status" value="1"/>
</dbReference>
<dbReference type="OrthoDB" id="9807426at2"/>
<dbReference type="Gene3D" id="3.40.50.720">
    <property type="entry name" value="NAD(P)-binding Rossmann-like Domain"/>
    <property type="match status" value="1"/>
</dbReference>
<dbReference type="InterPro" id="IPR003781">
    <property type="entry name" value="CoA-bd"/>
</dbReference>
<dbReference type="InterPro" id="IPR000182">
    <property type="entry name" value="GNAT_dom"/>
</dbReference>
<dbReference type="Pfam" id="PF19045">
    <property type="entry name" value="Ligase_CoA_2"/>
    <property type="match status" value="1"/>
</dbReference>
<dbReference type="Gene3D" id="3.30.1490.20">
    <property type="entry name" value="ATP-grasp fold, A domain"/>
    <property type="match status" value="1"/>
</dbReference>
<dbReference type="Gene3D" id="3.40.50.261">
    <property type="entry name" value="Succinyl-CoA synthetase domains"/>
    <property type="match status" value="2"/>
</dbReference>
<dbReference type="Pfam" id="PF13607">
    <property type="entry name" value="Succ_CoA_lig"/>
    <property type="match status" value="1"/>
</dbReference>
<comment type="caution">
    <text evidence="6">The sequence shown here is derived from an EMBL/GenBank/DDBJ whole genome shotgun (WGS) entry which is preliminary data.</text>
</comment>
<feature type="domain" description="N-acetyltransferase" evidence="5">
    <location>
        <begin position="738"/>
        <end position="893"/>
    </location>
</feature>
<organism evidence="6 7">
    <name type="scientific">Sedimenticola selenatireducens</name>
    <dbReference type="NCBI Taxonomy" id="191960"/>
    <lineage>
        <taxon>Bacteria</taxon>
        <taxon>Pseudomonadati</taxon>
        <taxon>Pseudomonadota</taxon>
        <taxon>Gammaproteobacteria</taxon>
        <taxon>Chromatiales</taxon>
        <taxon>Sedimenticolaceae</taxon>
        <taxon>Sedimenticola</taxon>
    </lineage>
</organism>
<dbReference type="InterPro" id="IPR036291">
    <property type="entry name" value="NAD(P)-bd_dom_sf"/>
</dbReference>
<dbReference type="SUPFAM" id="SSF56059">
    <property type="entry name" value="Glutathione synthetase ATP-binding domain-like"/>
    <property type="match status" value="1"/>
</dbReference>
<dbReference type="RefSeq" id="WP_144357207.1">
    <property type="nucleotide sequence ID" value="NZ_VMNH01000003.1"/>
</dbReference>
<keyword evidence="2" id="KW-0547">Nucleotide-binding</keyword>
<gene>
    <name evidence="6" type="ORF">FHP88_01450</name>
</gene>
<dbReference type="SUPFAM" id="SSF52210">
    <property type="entry name" value="Succinyl-CoA synthetase domains"/>
    <property type="match status" value="2"/>
</dbReference>
<dbReference type="EMBL" id="VMNH01000003">
    <property type="protein sequence ID" value="TVO78362.1"/>
    <property type="molecule type" value="Genomic_DNA"/>
</dbReference>
<dbReference type="InterPro" id="IPR032875">
    <property type="entry name" value="Succ_CoA_lig_flav_dom"/>
</dbReference>
<dbReference type="AlphaFoldDB" id="A0A557SM22"/>
<dbReference type="GO" id="GO:0043758">
    <property type="term" value="F:acetate-CoA ligase (ADP-forming) activity"/>
    <property type="evidence" value="ECO:0007669"/>
    <property type="project" value="InterPro"/>
</dbReference>
<sequence>MGPHHLDTLFSPKSIAVFGASEKTDSVGTRVFRNLLEAGFKGGLYPINPSHKSVQGHTCFKTIGDVEHAIDLAVIASPAKTVPSIIRQCGEQGVRSAVILTAGFRETGPAGARIEQSILETARHYNIRLVGPNCLGIMRPSVGLDATFLETPAPAGGLALVSQSGALCTAILDWAKPHQLGFSTVVSLGNATDIDFGDVLDFLASDYKTTAILLYIEGIHDARAFMSGLRTAARAKPVIVLKVGRHTKGSQAASTHTGAMIGSDDVFDAALERAGVVRAMTFGQLFAAAEILSAGKKVNGNRLAIITNGGGPGVLATDRAEDLRVEIAQLGAETVNLLDKHLPSNWSHSNPIDITGDAASATYGEAVKACINDPNIDGVLTLFTPLPMSDPLAAAKSVIEAAQDRKGKPVLACWMGETRIREAREQLASQHIPSFITPERAVEAFAYLSRHCQNQKLLQQTPGPLSDLRDPDVEGVRLIMESALAEGRTLLSDLESKAILRAFHIPCTQSIEANTPTQALVAAETVGFPVAMKINAPDISHKSDIGGVRLNINTAPEVHATYKSMMESVSTRHPEVKLLGVTIEPMSANPNTRELMVGVKRDPVFGPVIAFGSGGTAVEILRDSAVALPPLNSLLAQRLIARTRAAKLLEPFRQMSKVKQEAVEHVLLRVSNMVCELPHIVEMDINPLLADDRGVMAADVRIKIARPSNAPIPYAHMAIHPYPSHLVNRLHLPDGTVLTIRPIRPEDADIEQEFVRNMSPEAKYFRFMQTIDELTPEMLARFTQPDYDREMALIAVITENGKRTQLGVARYTVNPDNQSCEFALAVLDTKRRMGIGSRLMEALMESARTRGIRMIEGEVLADNNKMLSLMRRLGFAIRNSPEDTGIRIVERWL</sequence>
<dbReference type="Pfam" id="PF00583">
    <property type="entry name" value="Acetyltransf_1"/>
    <property type="match status" value="1"/>
</dbReference>
<dbReference type="PROSITE" id="PS51186">
    <property type="entry name" value="GNAT"/>
    <property type="match status" value="1"/>
</dbReference>
<dbReference type="Gene3D" id="3.40.630.30">
    <property type="match status" value="1"/>
</dbReference>
<dbReference type="InterPro" id="IPR016102">
    <property type="entry name" value="Succinyl-CoA_synth-like"/>
</dbReference>
<dbReference type="Pfam" id="PF13380">
    <property type="entry name" value="CoA_binding_2"/>
    <property type="match status" value="1"/>
</dbReference>
<dbReference type="Proteomes" id="UP000316649">
    <property type="component" value="Unassembled WGS sequence"/>
</dbReference>
<dbReference type="Gene3D" id="3.30.470.20">
    <property type="entry name" value="ATP-grasp fold, B domain"/>
    <property type="match status" value="1"/>
</dbReference>
<evidence type="ECO:0000256" key="2">
    <source>
        <dbReference type="ARBA" id="ARBA00022741"/>
    </source>
</evidence>
<evidence type="ECO:0000313" key="6">
    <source>
        <dbReference type="EMBL" id="TVO78362.1"/>
    </source>
</evidence>
<evidence type="ECO:0000313" key="7">
    <source>
        <dbReference type="Proteomes" id="UP000316649"/>
    </source>
</evidence>
<dbReference type="SUPFAM" id="SSF55729">
    <property type="entry name" value="Acyl-CoA N-acyltransferases (Nat)"/>
    <property type="match status" value="1"/>
</dbReference>
<dbReference type="Pfam" id="PF13549">
    <property type="entry name" value="ATP-grasp_5"/>
    <property type="match status" value="1"/>
</dbReference>
<dbReference type="InterPro" id="IPR016181">
    <property type="entry name" value="Acyl_CoA_acyltransferase"/>
</dbReference>
<evidence type="ECO:0000256" key="4">
    <source>
        <dbReference type="ARBA" id="ARBA00060888"/>
    </source>
</evidence>
<dbReference type="GO" id="GO:0016747">
    <property type="term" value="F:acyltransferase activity, transferring groups other than amino-acyl groups"/>
    <property type="evidence" value="ECO:0007669"/>
    <property type="project" value="InterPro"/>
</dbReference>
<dbReference type="CDD" id="cd04301">
    <property type="entry name" value="NAT_SF"/>
    <property type="match status" value="1"/>
</dbReference>
<keyword evidence="7" id="KW-1185">Reference proteome</keyword>
<reference evidence="6 7" key="1">
    <citation type="submission" date="2019-07" db="EMBL/GenBank/DDBJ databases">
        <title>The pathways for chlorine oxyanion respiration interact through the shared metabolite chlorate.</title>
        <authorList>
            <person name="Barnum T.P."/>
            <person name="Cheng Y."/>
            <person name="Hill K.A."/>
            <person name="Lucas L.N."/>
            <person name="Carlson H.K."/>
            <person name="Coates J.D."/>
        </authorList>
    </citation>
    <scope>NUCLEOTIDE SEQUENCE [LARGE SCALE GENOMIC DNA]</scope>
    <source>
        <strain evidence="6 7">BK-1</strain>
    </source>
</reference>
<evidence type="ECO:0000256" key="1">
    <source>
        <dbReference type="ARBA" id="ARBA00022598"/>
    </source>
</evidence>
<proteinExistence type="inferred from homology"/>
<dbReference type="SMART" id="SM00881">
    <property type="entry name" value="CoA_binding"/>
    <property type="match status" value="1"/>
</dbReference>
<protein>
    <submittedName>
        <fullName evidence="6">Bifunctional acetate--CoA ligase family protein/GNAT family N-acetyltransferase</fullName>
    </submittedName>
</protein>
<dbReference type="InterPro" id="IPR043938">
    <property type="entry name" value="Ligase_CoA_dom"/>
</dbReference>
<evidence type="ECO:0000259" key="5">
    <source>
        <dbReference type="PROSITE" id="PS51186"/>
    </source>
</evidence>
<name>A0A557SM22_9GAMM</name>
<accession>A0A557SM22</accession>
<dbReference type="FunFam" id="3.30.1490.20:FF:000020">
    <property type="entry name" value="Protein lysine acetyltransferase"/>
    <property type="match status" value="1"/>
</dbReference>
<keyword evidence="1 6" id="KW-0436">Ligase</keyword>
<dbReference type="InterPro" id="IPR013815">
    <property type="entry name" value="ATP_grasp_subdomain_1"/>
</dbReference>
<keyword evidence="3" id="KW-0067">ATP-binding</keyword>
<evidence type="ECO:0000256" key="3">
    <source>
        <dbReference type="ARBA" id="ARBA00022840"/>
    </source>
</evidence>
<dbReference type="PANTHER" id="PTHR43334">
    <property type="entry name" value="ACETATE--COA LIGASE [ADP-FORMING]"/>
    <property type="match status" value="1"/>
</dbReference>
<comment type="similarity">
    <text evidence="4">In the N-terminal section; belongs to the acetate CoA ligase alpha subunit family.</text>
</comment>